<dbReference type="PANTHER" id="PTHR43177">
    <property type="entry name" value="PROTEIN NRFC"/>
    <property type="match status" value="1"/>
</dbReference>
<dbReference type="PANTHER" id="PTHR43177:SF3">
    <property type="entry name" value="PROTEIN NRFC HOMOLOG"/>
    <property type="match status" value="1"/>
</dbReference>
<dbReference type="Pfam" id="PF13247">
    <property type="entry name" value="Fer4_11"/>
    <property type="match status" value="1"/>
</dbReference>
<evidence type="ECO:0000256" key="2">
    <source>
        <dbReference type="ARBA" id="ARBA00022723"/>
    </source>
</evidence>
<dbReference type="Proteomes" id="UP000318864">
    <property type="component" value="Unassembled WGS sequence"/>
</dbReference>
<feature type="domain" description="4Fe-4S ferredoxin-type" evidence="6">
    <location>
        <begin position="227"/>
        <end position="256"/>
    </location>
</feature>
<organism evidence="7 8">
    <name type="scientific">Salinadaptatus halalkaliphilus</name>
    <dbReference type="NCBI Taxonomy" id="2419781"/>
    <lineage>
        <taxon>Archaea</taxon>
        <taxon>Methanobacteriati</taxon>
        <taxon>Methanobacteriota</taxon>
        <taxon>Stenosarchaea group</taxon>
        <taxon>Halobacteria</taxon>
        <taxon>Halobacteriales</taxon>
        <taxon>Natrialbaceae</taxon>
        <taxon>Salinadaptatus</taxon>
    </lineage>
</organism>
<keyword evidence="4" id="KW-0411">Iron-sulfur</keyword>
<dbReference type="PROSITE" id="PS00198">
    <property type="entry name" value="4FE4S_FER_1"/>
    <property type="match status" value="2"/>
</dbReference>
<accession>A0A4S3TLM5</accession>
<keyword evidence="8" id="KW-1185">Reference proteome</keyword>
<dbReference type="GO" id="GO:0051539">
    <property type="term" value="F:4 iron, 4 sulfur cluster binding"/>
    <property type="evidence" value="ECO:0007669"/>
    <property type="project" value="UniProtKB-KW"/>
</dbReference>
<evidence type="ECO:0000256" key="1">
    <source>
        <dbReference type="ARBA" id="ARBA00022485"/>
    </source>
</evidence>
<evidence type="ECO:0000256" key="5">
    <source>
        <dbReference type="SAM" id="MobiDB-lite"/>
    </source>
</evidence>
<comment type="caution">
    <text evidence="7">The sequence shown here is derived from an EMBL/GenBank/DDBJ whole genome shotgun (WGS) entry which is preliminary data.</text>
</comment>
<dbReference type="SUPFAM" id="SSF54862">
    <property type="entry name" value="4Fe-4S ferredoxins"/>
    <property type="match status" value="1"/>
</dbReference>
<dbReference type="AlphaFoldDB" id="A0A4S3TLM5"/>
<dbReference type="OrthoDB" id="2837at2157"/>
<dbReference type="RefSeq" id="WP_141464597.1">
    <property type="nucleotide sequence ID" value="NZ_RBZW01000022.1"/>
</dbReference>
<dbReference type="GO" id="GO:0016491">
    <property type="term" value="F:oxidoreductase activity"/>
    <property type="evidence" value="ECO:0007669"/>
    <property type="project" value="UniProtKB-ARBA"/>
</dbReference>
<name>A0A4S3TLM5_9EURY</name>
<keyword evidence="1" id="KW-0004">4Fe-4S</keyword>
<proteinExistence type="predicted"/>
<dbReference type="InterPro" id="IPR050954">
    <property type="entry name" value="ET_IronSulfur_Cluster-Binding"/>
</dbReference>
<protein>
    <submittedName>
        <fullName evidence="7">4Fe-4S dicluster domain-containing protein</fullName>
    </submittedName>
</protein>
<dbReference type="InterPro" id="IPR017896">
    <property type="entry name" value="4Fe4S_Fe-S-bd"/>
</dbReference>
<gene>
    <name evidence="7" type="ORF">D8Y22_10205</name>
</gene>
<dbReference type="CDD" id="cd10551">
    <property type="entry name" value="PsrB"/>
    <property type="match status" value="1"/>
</dbReference>
<feature type="domain" description="4Fe-4S ferredoxin-type" evidence="6">
    <location>
        <begin position="149"/>
        <end position="179"/>
    </location>
</feature>
<dbReference type="GO" id="GO:0046872">
    <property type="term" value="F:metal ion binding"/>
    <property type="evidence" value="ECO:0007669"/>
    <property type="project" value="UniProtKB-KW"/>
</dbReference>
<feature type="region of interest" description="Disordered" evidence="5">
    <location>
        <begin position="124"/>
        <end position="145"/>
    </location>
</feature>
<reference evidence="7 8" key="1">
    <citation type="submission" date="2018-10" db="EMBL/GenBank/DDBJ databases">
        <title>Natronolimnobius sp. XQ-INN 246 isolated from Inner Mongolia Autonomous Region of China.</title>
        <authorList>
            <person name="Xue Q."/>
        </authorList>
    </citation>
    <scope>NUCLEOTIDE SEQUENCE [LARGE SCALE GENOMIC DNA]</scope>
    <source>
        <strain evidence="7 8">XQ-INN 246</strain>
    </source>
</reference>
<evidence type="ECO:0000256" key="3">
    <source>
        <dbReference type="ARBA" id="ARBA00023004"/>
    </source>
</evidence>
<dbReference type="Pfam" id="PF16947">
    <property type="entry name" value="Ferredoxin_N"/>
    <property type="match status" value="1"/>
</dbReference>
<dbReference type="Gene3D" id="3.30.70.20">
    <property type="match status" value="2"/>
</dbReference>
<keyword evidence="3" id="KW-0408">Iron</keyword>
<evidence type="ECO:0000256" key="4">
    <source>
        <dbReference type="ARBA" id="ARBA00023014"/>
    </source>
</evidence>
<evidence type="ECO:0000313" key="7">
    <source>
        <dbReference type="EMBL" id="THE64976.1"/>
    </source>
</evidence>
<dbReference type="InterPro" id="IPR017900">
    <property type="entry name" value="4Fe4S_Fe_S_CS"/>
</dbReference>
<sequence>MSTDDESFHPLGNEWENELEEMLDDTEYDSDLGMEMAQDAMRVTKGELSEAEFHEMYHDDVMEEFGEDQRPTEAAYEEAQAAEEGTMSRMLSKFEGDGEEGRRDAMKKMGAGAAFVGLGAWGTVDDGEPEPQEQVAAAQEDDGGDGTQWGMTIDLERCDGCLTCVTACGNENNLDQGVNWMYVLEFEDSTPQTGRPNRLVRPCQHCTDAPCEKVCPTTARHTRDQDGLVLTDYDVCIGCRYCQVACPYGVNYFQWDEPDISTDQIEEYYTEEQGMDSDHMTTTYENGEERWVDSRAPRGTMSKCTMCPTRQDGEMGEDMVGTTACEQACPPGAIQFGDVNSDTSDASKYATNPSRGRALQWLSPPSESALEEDLDGADDDLESVLEAAGLDVEDLMLMKAVGITGESMGEGDGDMAATETDIQAALDVIEAHGLDLDDEDILDELGLGDGDADDAQVVLDQQYGSPESSFLLQEDMGTNPNITYFGHEPGPNAEQTEPTGTGVEYADLSYERADGEMVDMVDNRKEVLDEETVGDAGVSL</sequence>
<dbReference type="PROSITE" id="PS51379">
    <property type="entry name" value="4FE4S_FER_2"/>
    <property type="match status" value="2"/>
</dbReference>
<dbReference type="EMBL" id="RBZW01000022">
    <property type="protein sequence ID" value="THE64976.1"/>
    <property type="molecule type" value="Genomic_DNA"/>
</dbReference>
<dbReference type="InterPro" id="IPR031604">
    <property type="entry name" value="Ferredoxin_N"/>
</dbReference>
<keyword evidence="2" id="KW-0479">Metal-binding</keyword>
<evidence type="ECO:0000313" key="8">
    <source>
        <dbReference type="Proteomes" id="UP000318864"/>
    </source>
</evidence>
<evidence type="ECO:0000259" key="6">
    <source>
        <dbReference type="PROSITE" id="PS51379"/>
    </source>
</evidence>